<dbReference type="Gene3D" id="3.40.630.30">
    <property type="match status" value="1"/>
</dbReference>
<accession>A0ABT2SKT2</accession>
<dbReference type="PANTHER" id="PTHR43420">
    <property type="entry name" value="ACETYLTRANSFERASE"/>
    <property type="match status" value="1"/>
</dbReference>
<comment type="similarity">
    <text evidence="1 5">Belongs to the acetyltransferase family. RimI subfamily.</text>
</comment>
<evidence type="ECO:0000256" key="2">
    <source>
        <dbReference type="ARBA" id="ARBA00022490"/>
    </source>
</evidence>
<gene>
    <name evidence="7" type="primary">rimI</name>
    <name evidence="7" type="ORF">OCV47_07070</name>
</gene>
<keyword evidence="7" id="KW-0689">Ribosomal protein</keyword>
<dbReference type="EC" id="2.3.1.266" evidence="5"/>
<proteinExistence type="inferred from homology"/>
<keyword evidence="3 7" id="KW-0808">Transferase</keyword>
<protein>
    <recommendedName>
        <fullName evidence="5">[Ribosomal protein bS18]-alanine N-acetyltransferase</fullName>
        <ecNumber evidence="5">2.3.1.266</ecNumber>
    </recommendedName>
</protein>
<dbReference type="PANTHER" id="PTHR43420:SF44">
    <property type="entry name" value="ACETYLTRANSFERASE YPEA"/>
    <property type="match status" value="1"/>
</dbReference>
<dbReference type="InterPro" id="IPR006464">
    <property type="entry name" value="AcTrfase_RimI/Ard1"/>
</dbReference>
<keyword evidence="8" id="KW-1185">Reference proteome</keyword>
<feature type="domain" description="N-acetyltransferase" evidence="6">
    <location>
        <begin position="1"/>
        <end position="139"/>
    </location>
</feature>
<dbReference type="GO" id="GO:0005840">
    <property type="term" value="C:ribosome"/>
    <property type="evidence" value="ECO:0007669"/>
    <property type="project" value="UniProtKB-KW"/>
</dbReference>
<dbReference type="GO" id="GO:0008999">
    <property type="term" value="F:protein-N-terminal-alanine acetyltransferase activity"/>
    <property type="evidence" value="ECO:0007669"/>
    <property type="project" value="UniProtKB-EC"/>
</dbReference>
<evidence type="ECO:0000256" key="4">
    <source>
        <dbReference type="ARBA" id="ARBA00023315"/>
    </source>
</evidence>
<sequence>MKKADLPEVARIEKENFSLPWSEQGFADSMEQENTCFLSAYKNGSIVGYCGYLQVLDEADITNVSVDASSRRYGVGESMLQELMRRGEQKGIKAFTLEVRESNLAAISLYQKLGFVSAGIRKNFYDAPKENAVIMWKYL</sequence>
<comment type="subcellular location">
    <subcellularLocation>
        <location evidence="5">Cytoplasm</location>
    </subcellularLocation>
</comment>
<dbReference type="Proteomes" id="UP001652338">
    <property type="component" value="Unassembled WGS sequence"/>
</dbReference>
<name>A0ABT2SKT2_9FIRM</name>
<organism evidence="7 8">
    <name type="scientific">Muricoprocola aceti</name>
    <dbReference type="NCBI Taxonomy" id="2981772"/>
    <lineage>
        <taxon>Bacteria</taxon>
        <taxon>Bacillati</taxon>
        <taxon>Bacillota</taxon>
        <taxon>Clostridia</taxon>
        <taxon>Lachnospirales</taxon>
        <taxon>Lachnospiraceae</taxon>
        <taxon>Muricoprocola</taxon>
    </lineage>
</organism>
<comment type="function">
    <text evidence="5">Acetylates the N-terminal alanine of ribosomal protein bS18.</text>
</comment>
<evidence type="ECO:0000313" key="8">
    <source>
        <dbReference type="Proteomes" id="UP001652338"/>
    </source>
</evidence>
<comment type="caution">
    <text evidence="7">The sequence shown here is derived from an EMBL/GenBank/DDBJ whole genome shotgun (WGS) entry which is preliminary data.</text>
</comment>
<evidence type="ECO:0000256" key="5">
    <source>
        <dbReference type="RuleBase" id="RU363094"/>
    </source>
</evidence>
<dbReference type="RefSeq" id="WP_262654499.1">
    <property type="nucleotide sequence ID" value="NZ_JAOQKE010000006.1"/>
</dbReference>
<dbReference type="Pfam" id="PF00583">
    <property type="entry name" value="Acetyltransf_1"/>
    <property type="match status" value="1"/>
</dbReference>
<comment type="catalytic activity">
    <reaction evidence="5">
        <text>N-terminal L-alanyl-[ribosomal protein bS18] + acetyl-CoA = N-terminal N(alpha)-acetyl-L-alanyl-[ribosomal protein bS18] + CoA + H(+)</text>
        <dbReference type="Rhea" id="RHEA:43756"/>
        <dbReference type="Rhea" id="RHEA-COMP:10676"/>
        <dbReference type="Rhea" id="RHEA-COMP:10677"/>
        <dbReference type="ChEBI" id="CHEBI:15378"/>
        <dbReference type="ChEBI" id="CHEBI:57287"/>
        <dbReference type="ChEBI" id="CHEBI:57288"/>
        <dbReference type="ChEBI" id="CHEBI:64718"/>
        <dbReference type="ChEBI" id="CHEBI:83683"/>
        <dbReference type="EC" id="2.3.1.266"/>
    </reaction>
</comment>
<keyword evidence="7" id="KW-0687">Ribonucleoprotein</keyword>
<dbReference type="InterPro" id="IPR016181">
    <property type="entry name" value="Acyl_CoA_acyltransferase"/>
</dbReference>
<keyword evidence="2 5" id="KW-0963">Cytoplasm</keyword>
<evidence type="ECO:0000256" key="1">
    <source>
        <dbReference type="ARBA" id="ARBA00005395"/>
    </source>
</evidence>
<dbReference type="EMBL" id="JAOQKE010000006">
    <property type="protein sequence ID" value="MCU6725109.1"/>
    <property type="molecule type" value="Genomic_DNA"/>
</dbReference>
<dbReference type="InterPro" id="IPR000182">
    <property type="entry name" value="GNAT_dom"/>
</dbReference>
<keyword evidence="4 7" id="KW-0012">Acyltransferase</keyword>
<evidence type="ECO:0000313" key="7">
    <source>
        <dbReference type="EMBL" id="MCU6725109.1"/>
    </source>
</evidence>
<dbReference type="SUPFAM" id="SSF55729">
    <property type="entry name" value="Acyl-CoA N-acyltransferases (Nat)"/>
    <property type="match status" value="1"/>
</dbReference>
<dbReference type="PROSITE" id="PS51186">
    <property type="entry name" value="GNAT"/>
    <property type="match status" value="1"/>
</dbReference>
<evidence type="ECO:0000256" key="3">
    <source>
        <dbReference type="ARBA" id="ARBA00022679"/>
    </source>
</evidence>
<dbReference type="InterPro" id="IPR050680">
    <property type="entry name" value="YpeA/RimI_acetyltransf"/>
</dbReference>
<dbReference type="NCBIfam" id="TIGR01575">
    <property type="entry name" value="rimI"/>
    <property type="match status" value="1"/>
</dbReference>
<evidence type="ECO:0000259" key="6">
    <source>
        <dbReference type="PROSITE" id="PS51186"/>
    </source>
</evidence>
<reference evidence="7 8" key="1">
    <citation type="journal article" date="2021" name="ISME Commun">
        <title>Automated analysis of genomic sequences facilitates high-throughput and comprehensive description of bacteria.</title>
        <authorList>
            <person name="Hitch T.C.A."/>
        </authorList>
    </citation>
    <scope>NUCLEOTIDE SEQUENCE [LARGE SCALE GENOMIC DNA]</scope>
    <source>
        <strain evidence="7 8">Sanger_29</strain>
    </source>
</reference>